<dbReference type="eggNOG" id="COG1813">
    <property type="taxonomic scope" value="Bacteria"/>
</dbReference>
<dbReference type="GO" id="GO:0003677">
    <property type="term" value="F:DNA binding"/>
    <property type="evidence" value="ECO:0007669"/>
    <property type="project" value="UniProtKB-KW"/>
</dbReference>
<dbReference type="PATRIC" id="fig|1223523.3.peg.458"/>
<proteinExistence type="predicted"/>
<evidence type="ECO:0000259" key="1">
    <source>
        <dbReference type="Pfam" id="PF19054"/>
    </source>
</evidence>
<organism evidence="2 3">
    <name type="scientific">Streptomyces mobaraensis (strain ATCC 29032 / DSM 40847 / JCM 4168 / NBRC 13819 / NCIMB 11159 / IPCR 16-22)</name>
    <dbReference type="NCBI Taxonomy" id="1223523"/>
    <lineage>
        <taxon>Bacteria</taxon>
        <taxon>Bacillati</taxon>
        <taxon>Actinomycetota</taxon>
        <taxon>Actinomycetes</taxon>
        <taxon>Kitasatosporales</taxon>
        <taxon>Streptomycetaceae</taxon>
        <taxon>Streptomyces</taxon>
    </lineage>
</organism>
<gene>
    <name evidence="2" type="ORF">H340_02264</name>
</gene>
<dbReference type="InterPro" id="IPR043917">
    <property type="entry name" value="DUF5753"/>
</dbReference>
<dbReference type="EMBL" id="AORZ01000003">
    <property type="protein sequence ID" value="EMF02287.1"/>
    <property type="molecule type" value="Genomic_DNA"/>
</dbReference>
<name>M3CDY4_STRM1</name>
<dbReference type="AlphaFoldDB" id="M3CDY4"/>
<keyword evidence="2" id="KW-0238">DNA-binding</keyword>
<protein>
    <submittedName>
        <fullName evidence="2">DNA-binding protein</fullName>
    </submittedName>
</protein>
<feature type="domain" description="DUF5753" evidence="1">
    <location>
        <begin position="44"/>
        <end position="219"/>
    </location>
</feature>
<dbReference type="STRING" id="1223523.H340_02264"/>
<dbReference type="Pfam" id="PF19054">
    <property type="entry name" value="DUF5753"/>
    <property type="match status" value="1"/>
</dbReference>
<dbReference type="Proteomes" id="UP000011740">
    <property type="component" value="Unassembled WGS sequence"/>
</dbReference>
<reference evidence="2 3" key="1">
    <citation type="journal article" date="2013" name="Genome Announc.">
        <title>Whole-Genome Shotgun Assembly and Analysis of the Genome of Streptomyces mobaraensis DSM 40847, a Strain for Industrial Production of Microbial Transglutaminase.</title>
        <authorList>
            <person name="Yang H."/>
            <person name="He T."/>
            <person name="Wu W."/>
            <person name="Zhu W."/>
            <person name="Lu B."/>
            <person name="Sun W."/>
        </authorList>
    </citation>
    <scope>NUCLEOTIDE SEQUENCE [LARGE SCALE GENOMIC DNA]</scope>
    <source>
        <strain evidence="2 3">DSM 40847</strain>
    </source>
</reference>
<comment type="caution">
    <text evidence="2">The sequence shown here is derived from an EMBL/GenBank/DDBJ whole genome shotgun (WGS) entry which is preliminary data.</text>
</comment>
<sequence length="226" mass="25131">MENAEVMPPPELPALLDAAFGTDGIFQELYVLAVKELHPEPFKRRMALEARARRIREVAVQIVPGLLQTEQYAREQFKAHDLRATPERVEELVTARMHRQAILRGKPDADLGWILDEAVIRRGFGGPEVMREQLERLIALTCTPTTTLQVLPFSAGGYALMGGALTLLTLEDGEEVAFEEAITTGTMLEDQVSADRHRRSYDLLSACALSPGDSARFITSVMEDLQ</sequence>
<evidence type="ECO:0000313" key="3">
    <source>
        <dbReference type="Proteomes" id="UP000011740"/>
    </source>
</evidence>
<accession>M3CDY4</accession>
<evidence type="ECO:0000313" key="2">
    <source>
        <dbReference type="EMBL" id="EMF02287.1"/>
    </source>
</evidence>